<organism evidence="1 2">
    <name type="scientific">Youngiibacter multivorans</name>
    <dbReference type="NCBI Taxonomy" id="937251"/>
    <lineage>
        <taxon>Bacteria</taxon>
        <taxon>Bacillati</taxon>
        <taxon>Bacillota</taxon>
        <taxon>Clostridia</taxon>
        <taxon>Eubacteriales</taxon>
        <taxon>Clostridiaceae</taxon>
        <taxon>Youngiibacter</taxon>
    </lineage>
</organism>
<dbReference type="Pfam" id="PF14022">
    <property type="entry name" value="DUF4238"/>
    <property type="match status" value="1"/>
</dbReference>
<proteinExistence type="predicted"/>
<keyword evidence="2" id="KW-1185">Reference proteome</keyword>
<accession>A0ABS4G6P2</accession>
<sequence length="75" mass="8521">MILFEAYDDAGTFITSDNPSFHHVSMVEKENSNGFIFPITPKHLLFIGKGDTDSIDIVDHRFADHSTIQHFNKIV</sequence>
<protein>
    <submittedName>
        <fullName evidence="1">Uncharacterized protein</fullName>
    </submittedName>
</protein>
<comment type="caution">
    <text evidence="1">The sequence shown here is derived from an EMBL/GenBank/DDBJ whole genome shotgun (WGS) entry which is preliminary data.</text>
</comment>
<reference evidence="1 2" key="1">
    <citation type="submission" date="2021-03" db="EMBL/GenBank/DDBJ databases">
        <title>Genomic Encyclopedia of Type Strains, Phase IV (KMG-IV): sequencing the most valuable type-strain genomes for metagenomic binning, comparative biology and taxonomic classification.</title>
        <authorList>
            <person name="Goeker M."/>
        </authorList>
    </citation>
    <scope>NUCLEOTIDE SEQUENCE [LARGE SCALE GENOMIC DNA]</scope>
    <source>
        <strain evidence="1 2">DSM 6139</strain>
    </source>
</reference>
<dbReference type="EMBL" id="JAGGKC010000025">
    <property type="protein sequence ID" value="MBP1920196.1"/>
    <property type="molecule type" value="Genomic_DNA"/>
</dbReference>
<evidence type="ECO:0000313" key="2">
    <source>
        <dbReference type="Proteomes" id="UP001519271"/>
    </source>
</evidence>
<evidence type="ECO:0000313" key="1">
    <source>
        <dbReference type="EMBL" id="MBP1920196.1"/>
    </source>
</evidence>
<dbReference type="Proteomes" id="UP001519271">
    <property type="component" value="Unassembled WGS sequence"/>
</dbReference>
<dbReference type="InterPro" id="IPR025332">
    <property type="entry name" value="DUF4238"/>
</dbReference>
<gene>
    <name evidence="1" type="ORF">J2Z34_002694</name>
</gene>
<name>A0ABS4G6P2_9CLOT</name>